<evidence type="ECO:0000256" key="2">
    <source>
        <dbReference type="ARBA" id="ARBA00022748"/>
    </source>
</evidence>
<dbReference type="SUPFAM" id="SSF52833">
    <property type="entry name" value="Thioredoxin-like"/>
    <property type="match status" value="1"/>
</dbReference>
<dbReference type="PROSITE" id="PS51352">
    <property type="entry name" value="THIOREDOXIN_2"/>
    <property type="match status" value="1"/>
</dbReference>
<keyword evidence="3" id="KW-1015">Disulfide bond</keyword>
<feature type="compositionally biased region" description="Low complexity" evidence="5">
    <location>
        <begin position="378"/>
        <end position="393"/>
    </location>
</feature>
<dbReference type="GO" id="GO:0017004">
    <property type="term" value="P:cytochrome complex assembly"/>
    <property type="evidence" value="ECO:0007669"/>
    <property type="project" value="UniProtKB-KW"/>
</dbReference>
<dbReference type="Gene3D" id="3.40.30.10">
    <property type="entry name" value="Glutaredoxin"/>
    <property type="match status" value="1"/>
</dbReference>
<feature type="region of interest" description="Disordered" evidence="5">
    <location>
        <begin position="378"/>
        <end position="401"/>
    </location>
</feature>
<dbReference type="Pfam" id="PF00578">
    <property type="entry name" value="AhpC-TSA"/>
    <property type="match status" value="1"/>
</dbReference>
<dbReference type="CDD" id="cd02966">
    <property type="entry name" value="TlpA_like_family"/>
    <property type="match status" value="1"/>
</dbReference>
<sequence>MKKLILSAAMILPFAAMAQQGFTINGKVGALNAPAKAYLIYRTPGGQFADSTNIVNGAFTFKGQVEVPVSANIRIKHAQATAARTPLDVLGFYIENKAISITAKDSVKHAVITGSPVNDDNAKLTAMLKPAVAKMEALQAEYASKTDEDRKNEAYMQTIYARSEKIEKEMQDLSQGFININPNSYVALNAFRSVLGYDIDPTTAEPAFNKFSAELKSTPLGKSIQTSIEGAKKSQVGIMATDFTQNDPSGKPIKLSDFKGKYVLVDFWASWCGPCRRENPNVVKAYNTYKDKNFTVLGVSLDRPDGKEAWEKAIKDDGLTWSHVSDLKYFDNEASKMYGVQAIPFNFLVDPTGKIVARNLREEALQTKLAELLGANTAAPASSASAAAPAGKASKAKKAKS</sequence>
<dbReference type="Proteomes" id="UP000651668">
    <property type="component" value="Unassembled WGS sequence"/>
</dbReference>
<dbReference type="GO" id="GO:0030313">
    <property type="term" value="C:cell envelope"/>
    <property type="evidence" value="ECO:0007669"/>
    <property type="project" value="UniProtKB-SubCell"/>
</dbReference>
<evidence type="ECO:0000256" key="3">
    <source>
        <dbReference type="ARBA" id="ARBA00023157"/>
    </source>
</evidence>
<evidence type="ECO:0000256" key="1">
    <source>
        <dbReference type="ARBA" id="ARBA00004196"/>
    </source>
</evidence>
<dbReference type="EMBL" id="BMIL01000011">
    <property type="protein sequence ID" value="GGC74258.1"/>
    <property type="molecule type" value="Genomic_DNA"/>
</dbReference>
<evidence type="ECO:0000256" key="6">
    <source>
        <dbReference type="SAM" id="SignalP"/>
    </source>
</evidence>
<evidence type="ECO:0000256" key="4">
    <source>
        <dbReference type="ARBA" id="ARBA00023284"/>
    </source>
</evidence>
<keyword evidence="9" id="KW-1185">Reference proteome</keyword>
<comment type="subcellular location">
    <subcellularLocation>
        <location evidence="1">Cell envelope</location>
    </subcellularLocation>
</comment>
<name>A0A916UIT7_9SPHI</name>
<dbReference type="PROSITE" id="PS00194">
    <property type="entry name" value="THIOREDOXIN_1"/>
    <property type="match status" value="1"/>
</dbReference>
<accession>A0A916UIT7</accession>
<protein>
    <submittedName>
        <fullName evidence="8">Thiol:disulfide interchange protein</fullName>
    </submittedName>
</protein>
<evidence type="ECO:0000313" key="9">
    <source>
        <dbReference type="Proteomes" id="UP000651668"/>
    </source>
</evidence>
<reference evidence="8" key="2">
    <citation type="submission" date="2020-09" db="EMBL/GenBank/DDBJ databases">
        <authorList>
            <person name="Sun Q."/>
            <person name="Zhou Y."/>
        </authorList>
    </citation>
    <scope>NUCLEOTIDE SEQUENCE</scope>
    <source>
        <strain evidence="8">CGMCC 1.15343</strain>
    </source>
</reference>
<reference evidence="8" key="1">
    <citation type="journal article" date="2014" name="Int. J. Syst. Evol. Microbiol.">
        <title>Complete genome sequence of Corynebacterium casei LMG S-19264T (=DSM 44701T), isolated from a smear-ripened cheese.</title>
        <authorList>
            <consortium name="US DOE Joint Genome Institute (JGI-PGF)"/>
            <person name="Walter F."/>
            <person name="Albersmeier A."/>
            <person name="Kalinowski J."/>
            <person name="Ruckert C."/>
        </authorList>
    </citation>
    <scope>NUCLEOTIDE SEQUENCE</scope>
    <source>
        <strain evidence="8">CGMCC 1.15343</strain>
    </source>
</reference>
<dbReference type="InterPro" id="IPR000866">
    <property type="entry name" value="AhpC/TSA"/>
</dbReference>
<feature type="domain" description="Thioredoxin" evidence="7">
    <location>
        <begin position="234"/>
        <end position="378"/>
    </location>
</feature>
<dbReference type="AlphaFoldDB" id="A0A916UIT7"/>
<gene>
    <name evidence="8" type="ORF">GCM10011387_29910</name>
</gene>
<dbReference type="InterPro" id="IPR013766">
    <property type="entry name" value="Thioredoxin_domain"/>
</dbReference>
<feature type="signal peptide" evidence="6">
    <location>
        <begin position="1"/>
        <end position="18"/>
    </location>
</feature>
<proteinExistence type="predicted"/>
<evidence type="ECO:0000259" key="7">
    <source>
        <dbReference type="PROSITE" id="PS51352"/>
    </source>
</evidence>
<evidence type="ECO:0000313" key="8">
    <source>
        <dbReference type="EMBL" id="GGC74258.1"/>
    </source>
</evidence>
<dbReference type="InterPro" id="IPR050553">
    <property type="entry name" value="Thioredoxin_ResA/DsbE_sf"/>
</dbReference>
<comment type="caution">
    <text evidence="8">The sequence shown here is derived from an EMBL/GenBank/DDBJ whole genome shotgun (WGS) entry which is preliminary data.</text>
</comment>
<keyword evidence="4" id="KW-0676">Redox-active center</keyword>
<feature type="chain" id="PRO_5037851347" evidence="6">
    <location>
        <begin position="19"/>
        <end position="401"/>
    </location>
</feature>
<evidence type="ECO:0000256" key="5">
    <source>
        <dbReference type="SAM" id="MobiDB-lite"/>
    </source>
</evidence>
<dbReference type="GO" id="GO:0016209">
    <property type="term" value="F:antioxidant activity"/>
    <property type="evidence" value="ECO:0007669"/>
    <property type="project" value="InterPro"/>
</dbReference>
<dbReference type="InterPro" id="IPR025380">
    <property type="entry name" value="DUF4369"/>
</dbReference>
<dbReference type="Pfam" id="PF14289">
    <property type="entry name" value="DUF4369"/>
    <property type="match status" value="1"/>
</dbReference>
<dbReference type="PANTHER" id="PTHR42852:SF6">
    <property type="entry name" value="THIOL:DISULFIDE INTERCHANGE PROTEIN DSBE"/>
    <property type="match status" value="1"/>
</dbReference>
<dbReference type="GO" id="GO:0016491">
    <property type="term" value="F:oxidoreductase activity"/>
    <property type="evidence" value="ECO:0007669"/>
    <property type="project" value="InterPro"/>
</dbReference>
<dbReference type="PANTHER" id="PTHR42852">
    <property type="entry name" value="THIOL:DISULFIDE INTERCHANGE PROTEIN DSBE"/>
    <property type="match status" value="1"/>
</dbReference>
<dbReference type="RefSeq" id="WP_188627737.1">
    <property type="nucleotide sequence ID" value="NZ_BMIL01000011.1"/>
</dbReference>
<organism evidence="8 9">
    <name type="scientific">Pedobacter quisquiliarum</name>
    <dbReference type="NCBI Taxonomy" id="1834438"/>
    <lineage>
        <taxon>Bacteria</taxon>
        <taxon>Pseudomonadati</taxon>
        <taxon>Bacteroidota</taxon>
        <taxon>Sphingobacteriia</taxon>
        <taxon>Sphingobacteriales</taxon>
        <taxon>Sphingobacteriaceae</taxon>
        <taxon>Pedobacter</taxon>
    </lineage>
</organism>
<dbReference type="InterPro" id="IPR017937">
    <property type="entry name" value="Thioredoxin_CS"/>
</dbReference>
<keyword evidence="6" id="KW-0732">Signal</keyword>
<keyword evidence="2" id="KW-0201">Cytochrome c-type biogenesis</keyword>
<dbReference type="InterPro" id="IPR036249">
    <property type="entry name" value="Thioredoxin-like_sf"/>
</dbReference>